<dbReference type="PANTHER" id="PTHR43806">
    <property type="entry name" value="PEPTIDASE S8"/>
    <property type="match status" value="1"/>
</dbReference>
<evidence type="ECO:0000256" key="2">
    <source>
        <dbReference type="ARBA" id="ARBA00011073"/>
    </source>
</evidence>
<feature type="active site" description="Charge relay system" evidence="10">
    <location>
        <position position="160"/>
    </location>
</feature>
<keyword evidence="5 12" id="KW-0812">Transmembrane</keyword>
<sequence length="491" mass="50835">MTAEESGSTDVAGRADGTGCADRTGSVGGAGRLGGTGRADAAEGVRQVRPSPTAVYPQKAPTRVTSYPEPGKPEPTVTATFVTAGDPAPAASAPERTRRARHHRRTALLALPLAFSLALLPSTAAHADGIRDQQWALDAMHTEEAWRTTKGEGITVAVLDTGVDDEHPDLVGNVLPTRDLVGFGASRGDRSWARHGTAMAGIIAGHGHGVNNGDGVLGIAPEARILPVRVILEDGDSARSKARSTRGNALAEGIRWAADQGADVINLSLGDDSESAHPEPSEDAAVQYALKKGSVVVASAGNGGKKGDHVSYPAAYPGVIAVTAVDEDGNRAPFSTRRWYATVSAPGVDVVIADPDRKYYEGWGTSAAAAFVSGAAALVKAAHPGLTPAQVKRLLEDTARNAPVGGRDDSRGFGFVDPAAAIREGGRLRPDDLTSAAYGRKYFGPGPDQVKEEDTASGWAAPAAGGLGVALLITAVVIWRGDRRRPDEFLI</sequence>
<dbReference type="SUPFAM" id="SSF52743">
    <property type="entry name" value="Subtilisin-like"/>
    <property type="match status" value="1"/>
</dbReference>
<dbReference type="RefSeq" id="WP_355391458.1">
    <property type="nucleotide sequence ID" value="NZ_JBEXPZ010000003.1"/>
</dbReference>
<accession>A0ABV2UPM0</accession>
<evidence type="ECO:0000256" key="7">
    <source>
        <dbReference type="ARBA" id="ARBA00022825"/>
    </source>
</evidence>
<dbReference type="Proteomes" id="UP001550210">
    <property type="component" value="Unassembled WGS sequence"/>
</dbReference>
<evidence type="ECO:0000256" key="12">
    <source>
        <dbReference type="SAM" id="Phobius"/>
    </source>
</evidence>
<dbReference type="PROSITE" id="PS00136">
    <property type="entry name" value="SUBTILASE_ASP"/>
    <property type="match status" value="1"/>
</dbReference>
<keyword evidence="9 12" id="KW-0472">Membrane</keyword>
<evidence type="ECO:0000256" key="8">
    <source>
        <dbReference type="ARBA" id="ARBA00022989"/>
    </source>
</evidence>
<evidence type="ECO:0000313" key="14">
    <source>
        <dbReference type="EMBL" id="MET9843492.1"/>
    </source>
</evidence>
<feature type="domain" description="Peptidase S8/S53" evidence="13">
    <location>
        <begin position="151"/>
        <end position="414"/>
    </location>
</feature>
<evidence type="ECO:0000256" key="9">
    <source>
        <dbReference type="ARBA" id="ARBA00023136"/>
    </source>
</evidence>
<dbReference type="InterPro" id="IPR023834">
    <property type="entry name" value="T7SS_pept_S8A_mycosin"/>
</dbReference>
<evidence type="ECO:0000256" key="3">
    <source>
        <dbReference type="ARBA" id="ARBA00022475"/>
    </source>
</evidence>
<feature type="active site" description="Charge relay system" evidence="10">
    <location>
        <position position="195"/>
    </location>
</feature>
<keyword evidence="8 12" id="KW-1133">Transmembrane helix</keyword>
<comment type="caution">
    <text evidence="14">The sequence shown here is derived from an EMBL/GenBank/DDBJ whole genome shotgun (WGS) entry which is preliminary data.</text>
</comment>
<dbReference type="NCBIfam" id="TIGR03921">
    <property type="entry name" value="T7SS_mycosin"/>
    <property type="match status" value="1"/>
</dbReference>
<dbReference type="EMBL" id="JBEXPZ010000003">
    <property type="protein sequence ID" value="MET9843492.1"/>
    <property type="molecule type" value="Genomic_DNA"/>
</dbReference>
<name>A0ABV2UPM0_9ACTN</name>
<feature type="active site" description="Charge relay system" evidence="10">
    <location>
        <position position="366"/>
    </location>
</feature>
<keyword evidence="4 10" id="KW-0645">Protease</keyword>
<evidence type="ECO:0000259" key="13">
    <source>
        <dbReference type="Pfam" id="PF00082"/>
    </source>
</evidence>
<keyword evidence="3" id="KW-1003">Cell membrane</keyword>
<dbReference type="Pfam" id="PF00082">
    <property type="entry name" value="Peptidase_S8"/>
    <property type="match status" value="1"/>
</dbReference>
<dbReference type="InterPro" id="IPR036852">
    <property type="entry name" value="Peptidase_S8/S53_dom_sf"/>
</dbReference>
<dbReference type="GO" id="GO:0006508">
    <property type="term" value="P:proteolysis"/>
    <property type="evidence" value="ECO:0007669"/>
    <property type="project" value="UniProtKB-KW"/>
</dbReference>
<evidence type="ECO:0000256" key="6">
    <source>
        <dbReference type="ARBA" id="ARBA00022801"/>
    </source>
</evidence>
<evidence type="ECO:0000256" key="1">
    <source>
        <dbReference type="ARBA" id="ARBA00004162"/>
    </source>
</evidence>
<comment type="similarity">
    <text evidence="2 10">Belongs to the peptidase S8 family.</text>
</comment>
<evidence type="ECO:0000256" key="11">
    <source>
        <dbReference type="SAM" id="MobiDB-lite"/>
    </source>
</evidence>
<evidence type="ECO:0000256" key="10">
    <source>
        <dbReference type="PROSITE-ProRule" id="PRU01240"/>
    </source>
</evidence>
<gene>
    <name evidence="14" type="primary">mycP</name>
    <name evidence="14" type="ORF">ABZZ21_02700</name>
</gene>
<dbReference type="PRINTS" id="PR00723">
    <property type="entry name" value="SUBTILISIN"/>
</dbReference>
<dbReference type="InterPro" id="IPR015500">
    <property type="entry name" value="Peptidase_S8_subtilisin-rel"/>
</dbReference>
<keyword evidence="15" id="KW-1185">Reference proteome</keyword>
<evidence type="ECO:0000256" key="4">
    <source>
        <dbReference type="ARBA" id="ARBA00022670"/>
    </source>
</evidence>
<evidence type="ECO:0000313" key="15">
    <source>
        <dbReference type="Proteomes" id="UP001550210"/>
    </source>
</evidence>
<dbReference type="InterPro" id="IPR050131">
    <property type="entry name" value="Peptidase_S8_subtilisin-like"/>
</dbReference>
<reference evidence="14 15" key="1">
    <citation type="submission" date="2024-06" db="EMBL/GenBank/DDBJ databases">
        <title>The Natural Products Discovery Center: Release of the First 8490 Sequenced Strains for Exploring Actinobacteria Biosynthetic Diversity.</title>
        <authorList>
            <person name="Kalkreuter E."/>
            <person name="Kautsar S.A."/>
            <person name="Yang D."/>
            <person name="Bader C.D."/>
            <person name="Teijaro C.N."/>
            <person name="Fluegel L."/>
            <person name="Davis C.M."/>
            <person name="Simpson J.R."/>
            <person name="Lauterbach L."/>
            <person name="Steele A.D."/>
            <person name="Gui C."/>
            <person name="Meng S."/>
            <person name="Li G."/>
            <person name="Viehrig K."/>
            <person name="Ye F."/>
            <person name="Su P."/>
            <person name="Kiefer A.F."/>
            <person name="Nichols A."/>
            <person name="Cepeda A.J."/>
            <person name="Yan W."/>
            <person name="Fan B."/>
            <person name="Jiang Y."/>
            <person name="Adhikari A."/>
            <person name="Zheng C.-J."/>
            <person name="Schuster L."/>
            <person name="Cowan T.M."/>
            <person name="Smanski M.J."/>
            <person name="Chevrette M.G."/>
            <person name="De Carvalho L.P.S."/>
            <person name="Shen B."/>
        </authorList>
    </citation>
    <scope>NUCLEOTIDE SEQUENCE [LARGE SCALE GENOMIC DNA]</scope>
    <source>
        <strain evidence="14 15">NPDC006434</strain>
    </source>
</reference>
<feature type="transmembrane region" description="Helical" evidence="12">
    <location>
        <begin position="459"/>
        <end position="479"/>
    </location>
</feature>
<comment type="subcellular location">
    <subcellularLocation>
        <location evidence="1">Cell membrane</location>
        <topology evidence="1">Single-pass membrane protein</topology>
    </subcellularLocation>
</comment>
<proteinExistence type="inferred from homology"/>
<feature type="compositionally biased region" description="Gly residues" evidence="11">
    <location>
        <begin position="26"/>
        <end position="37"/>
    </location>
</feature>
<dbReference type="InterPro" id="IPR000209">
    <property type="entry name" value="Peptidase_S8/S53_dom"/>
</dbReference>
<dbReference type="GO" id="GO:0008233">
    <property type="term" value="F:peptidase activity"/>
    <property type="evidence" value="ECO:0007669"/>
    <property type="project" value="UniProtKB-KW"/>
</dbReference>
<dbReference type="Gene3D" id="3.40.50.200">
    <property type="entry name" value="Peptidase S8/S53 domain"/>
    <property type="match status" value="1"/>
</dbReference>
<dbReference type="PANTHER" id="PTHR43806:SF11">
    <property type="entry name" value="CEREVISIN-RELATED"/>
    <property type="match status" value="1"/>
</dbReference>
<dbReference type="InterPro" id="IPR023827">
    <property type="entry name" value="Peptidase_S8_Asp-AS"/>
</dbReference>
<evidence type="ECO:0000256" key="5">
    <source>
        <dbReference type="ARBA" id="ARBA00022692"/>
    </source>
</evidence>
<keyword evidence="7 10" id="KW-0720">Serine protease</keyword>
<organism evidence="14 15">
    <name type="scientific">Streptomyces ossamyceticus</name>
    <dbReference type="NCBI Taxonomy" id="249581"/>
    <lineage>
        <taxon>Bacteria</taxon>
        <taxon>Bacillati</taxon>
        <taxon>Actinomycetota</taxon>
        <taxon>Actinomycetes</taxon>
        <taxon>Kitasatosporales</taxon>
        <taxon>Streptomycetaceae</taxon>
        <taxon>Streptomyces</taxon>
    </lineage>
</organism>
<dbReference type="PROSITE" id="PS51892">
    <property type="entry name" value="SUBTILASE"/>
    <property type="match status" value="1"/>
</dbReference>
<feature type="region of interest" description="Disordered" evidence="11">
    <location>
        <begin position="1"/>
        <end position="73"/>
    </location>
</feature>
<keyword evidence="6 10" id="KW-0378">Hydrolase</keyword>
<protein>
    <submittedName>
        <fullName evidence="14">Type VII secretion-associated serine protease mycosin</fullName>
    </submittedName>
</protein>